<dbReference type="SUPFAM" id="SSF56935">
    <property type="entry name" value="Porins"/>
    <property type="match status" value="1"/>
</dbReference>
<keyword evidence="2" id="KW-0472">Membrane</keyword>
<name>A0ABV9T5V7_9BACT</name>
<protein>
    <submittedName>
        <fullName evidence="5">SusC/RagA family TonB-linked outer membrane protein</fullName>
    </submittedName>
</protein>
<reference evidence="6" key="1">
    <citation type="journal article" date="2019" name="Int. J. Syst. Evol. Microbiol.">
        <title>The Global Catalogue of Microorganisms (GCM) 10K type strain sequencing project: providing services to taxonomists for standard genome sequencing and annotation.</title>
        <authorList>
            <consortium name="The Broad Institute Genomics Platform"/>
            <consortium name="The Broad Institute Genome Sequencing Center for Infectious Disease"/>
            <person name="Wu L."/>
            <person name="Ma J."/>
        </authorList>
    </citation>
    <scope>NUCLEOTIDE SEQUENCE [LARGE SCALE GENOMIC DNA]</scope>
    <source>
        <strain evidence="6">CGMCC 4.7466</strain>
    </source>
</reference>
<dbReference type="Proteomes" id="UP001595818">
    <property type="component" value="Unassembled WGS sequence"/>
</dbReference>
<comment type="caution">
    <text evidence="5">The sequence shown here is derived from an EMBL/GenBank/DDBJ whole genome shotgun (WGS) entry which is preliminary data.</text>
</comment>
<gene>
    <name evidence="5" type="ORF">ACFPFU_20720</name>
</gene>
<dbReference type="Pfam" id="PF00593">
    <property type="entry name" value="TonB_dep_Rec_b-barrel"/>
    <property type="match status" value="1"/>
</dbReference>
<keyword evidence="6" id="KW-1185">Reference proteome</keyword>
<dbReference type="NCBIfam" id="TIGR04056">
    <property type="entry name" value="OMP_RagA_SusC"/>
    <property type="match status" value="1"/>
</dbReference>
<evidence type="ECO:0000256" key="2">
    <source>
        <dbReference type="ARBA" id="ARBA00023136"/>
    </source>
</evidence>
<dbReference type="InterPro" id="IPR036942">
    <property type="entry name" value="Beta-barrel_TonB_sf"/>
</dbReference>
<dbReference type="Gene3D" id="2.40.170.20">
    <property type="entry name" value="TonB-dependent receptor, beta-barrel domain"/>
    <property type="match status" value="1"/>
</dbReference>
<proteinExistence type="predicted"/>
<evidence type="ECO:0000313" key="5">
    <source>
        <dbReference type="EMBL" id="MFC4874141.1"/>
    </source>
</evidence>
<dbReference type="InterPro" id="IPR000531">
    <property type="entry name" value="Beta-barrel_TonB"/>
</dbReference>
<dbReference type="InterPro" id="IPR023996">
    <property type="entry name" value="TonB-dep_OMP_SusC/RagA"/>
</dbReference>
<accession>A0ABV9T5V7</accession>
<evidence type="ECO:0000256" key="1">
    <source>
        <dbReference type="ARBA" id="ARBA00004442"/>
    </source>
</evidence>
<evidence type="ECO:0000259" key="4">
    <source>
        <dbReference type="Pfam" id="PF00593"/>
    </source>
</evidence>
<keyword evidence="3" id="KW-0998">Cell outer membrane</keyword>
<comment type="subcellular location">
    <subcellularLocation>
        <location evidence="1">Cell outer membrane</location>
    </subcellularLocation>
</comment>
<dbReference type="EMBL" id="JBHSJJ010000015">
    <property type="protein sequence ID" value="MFC4874141.1"/>
    <property type="molecule type" value="Genomic_DNA"/>
</dbReference>
<evidence type="ECO:0000256" key="3">
    <source>
        <dbReference type="ARBA" id="ARBA00023237"/>
    </source>
</evidence>
<feature type="domain" description="TonB-dependent receptor-like beta-barrel" evidence="4">
    <location>
        <begin position="139"/>
        <end position="692"/>
    </location>
</feature>
<dbReference type="RefSeq" id="WP_377067743.1">
    <property type="nucleotide sequence ID" value="NZ_JBHSJJ010000015.1"/>
</dbReference>
<sequence>MFDNAPITSHNLSLSGSNDEGQYLFSMNYFNQEGTVYNTGLERVTLRANSQYNIGNNVRIGENLGLSYTDNPAVGINNADGPIAMAMRSQPIIPVYDIMGNFAGSFGHQIGPARNPVAMLERTRHNKNTNNRIFGNVFLEADILRDFVFRTSFGGEYNNSSSHSFTFPEYENAENNSINAYTESAGRAYNWTWTNTLAYNKLINNVHQINAVIGSEAYDAHFRTVGGTTQGFFSFDPNYVALPTGSGGRTNTSFRTSESLYSVFGRVDYSYDDKYLAGFTIRRDGSSKFINNRYGWFPAFTAGWRISEENFLSELRWVDDLKIRGGWGIMGNQLNVDPMNAFSTYASDWNNSYYDIRGSNNSIVEGFYRNRMGNPDAAWEKNIQANFGIDLSMWSGSLQLSADYYRKDIQDLLFNPQLAGTAGAATVPYINIASMSNTGLDFTLSGYKQLSNDLQINGSLMVTTYDNTITGVSDNADYFDLEWRRFGDNIVRNQVGRPVGEFFGYQIEGFWNSQAEIDAANEAAQAATGDPGAVYQNDVAVGRFRYADVNGDGRVTADDRTAIGNPNPDFTYGINLGVNFRNFDLSMFFFGSQGNDIWNNLLWWRDFFPAFQGAKSYTALYDSWTPDNMNAKAPIQETTASFSTNNVPNSYFVEDGSYLRLRNAQIGYTVPAELLQRFKIQSLRLYLQGANLFTITNYSGIDPEIGGSAVAFGIDEGTYPTQRQFLVGLNVRF</sequence>
<evidence type="ECO:0000313" key="6">
    <source>
        <dbReference type="Proteomes" id="UP001595818"/>
    </source>
</evidence>
<organism evidence="5 6">
    <name type="scientific">Negadavirga shengliensis</name>
    <dbReference type="NCBI Taxonomy" id="1389218"/>
    <lineage>
        <taxon>Bacteria</taxon>
        <taxon>Pseudomonadati</taxon>
        <taxon>Bacteroidota</taxon>
        <taxon>Cytophagia</taxon>
        <taxon>Cytophagales</taxon>
        <taxon>Cyclobacteriaceae</taxon>
        <taxon>Negadavirga</taxon>
    </lineage>
</organism>